<evidence type="ECO:0000313" key="2">
    <source>
        <dbReference type="Proteomes" id="UP000002725"/>
    </source>
</evidence>
<dbReference type="Proteomes" id="UP000002725">
    <property type="component" value="Chromosome"/>
</dbReference>
<sequence length="40" mass="4195">MRDCTAIIEALPTKAALIEKFDIKAIDTVESDSAAIMAGA</sequence>
<dbReference type="AlphaFoldDB" id="B4S5I7"/>
<dbReference type="STRING" id="290512.Paes_0528"/>
<proteinExistence type="predicted"/>
<gene>
    <name evidence="1" type="ordered locus">Paes_0528</name>
</gene>
<reference evidence="1" key="1">
    <citation type="submission" date="2008-06" db="EMBL/GenBank/DDBJ databases">
        <title>Complete sequence of chromosome of Prosthecochloris aestuarii DSM 271.</title>
        <authorList>
            <consortium name="US DOE Joint Genome Institute"/>
            <person name="Lucas S."/>
            <person name="Copeland A."/>
            <person name="Lapidus A."/>
            <person name="Glavina del Rio T."/>
            <person name="Dalin E."/>
            <person name="Tice H."/>
            <person name="Bruce D."/>
            <person name="Goodwin L."/>
            <person name="Pitluck S."/>
            <person name="Schmutz J."/>
            <person name="Larimer F."/>
            <person name="Land M."/>
            <person name="Hauser L."/>
            <person name="Kyrpides N."/>
            <person name="Anderson I."/>
            <person name="Liu Z."/>
            <person name="Li T."/>
            <person name="Zhao F."/>
            <person name="Overmann J."/>
            <person name="Bryant D.A."/>
            <person name="Richardson P."/>
        </authorList>
    </citation>
    <scope>NUCLEOTIDE SEQUENCE [LARGE SCALE GENOMIC DNA]</scope>
    <source>
        <strain evidence="1">DSM 271</strain>
    </source>
</reference>
<protein>
    <submittedName>
        <fullName evidence="1">Uncharacterized protein</fullName>
    </submittedName>
</protein>
<organism evidence="1 2">
    <name type="scientific">Prosthecochloris aestuarii (strain DSM 271 / SK 413)</name>
    <dbReference type="NCBI Taxonomy" id="290512"/>
    <lineage>
        <taxon>Bacteria</taxon>
        <taxon>Pseudomonadati</taxon>
        <taxon>Chlorobiota</taxon>
        <taxon>Chlorobiia</taxon>
        <taxon>Chlorobiales</taxon>
        <taxon>Chlorobiaceae</taxon>
        <taxon>Prosthecochloris</taxon>
    </lineage>
</organism>
<keyword evidence="2" id="KW-1185">Reference proteome</keyword>
<dbReference type="EMBL" id="CP001108">
    <property type="protein sequence ID" value="ACF45584.1"/>
    <property type="molecule type" value="Genomic_DNA"/>
</dbReference>
<accession>B4S5I7</accession>
<name>B4S5I7_PROA2</name>
<dbReference type="HOGENOM" id="CLU_3294681_0_0_10"/>
<evidence type="ECO:0000313" key="1">
    <source>
        <dbReference type="EMBL" id="ACF45584.1"/>
    </source>
</evidence>
<dbReference type="KEGG" id="paa:Paes_0528"/>
<dbReference type="RefSeq" id="WP_012505121.1">
    <property type="nucleotide sequence ID" value="NC_011059.1"/>
</dbReference>